<gene>
    <name evidence="1" type="ORF">METZ01_LOCUS266059</name>
</gene>
<organism evidence="1">
    <name type="scientific">marine metagenome</name>
    <dbReference type="NCBI Taxonomy" id="408172"/>
    <lineage>
        <taxon>unclassified sequences</taxon>
        <taxon>metagenomes</taxon>
        <taxon>ecological metagenomes</taxon>
    </lineage>
</organism>
<proteinExistence type="predicted"/>
<dbReference type="EMBL" id="UINC01075231">
    <property type="protein sequence ID" value="SVC13205.1"/>
    <property type="molecule type" value="Genomic_DNA"/>
</dbReference>
<evidence type="ECO:0000313" key="1">
    <source>
        <dbReference type="EMBL" id="SVC13205.1"/>
    </source>
</evidence>
<accession>A0A382JNE1</accession>
<sequence length="204" mass="21597">MANKDAAFGFRAIGGTGSSYETQGTSKYQINDNWTNAIFQGDLVGMGDGTVTDRAGTASVAGYIFGSIAATTLNLGVFNGCFYIDPTTSKPTWKNYYPGAVNITTGLIDAYCYDNPQQLYEVQTSGTLTQSDVGSLIDQGTYAAGSTINGHSVMEIGGTSGFTTAQFRIVRLSGDPSNSDTGNANSNWIVRLNESIYYNSAILS</sequence>
<protein>
    <submittedName>
        <fullName evidence="1">Uncharacterized protein</fullName>
    </submittedName>
</protein>
<dbReference type="AlphaFoldDB" id="A0A382JNE1"/>
<reference evidence="1" key="1">
    <citation type="submission" date="2018-05" db="EMBL/GenBank/DDBJ databases">
        <authorList>
            <person name="Lanie J.A."/>
            <person name="Ng W.-L."/>
            <person name="Kazmierczak K.M."/>
            <person name="Andrzejewski T.M."/>
            <person name="Davidsen T.M."/>
            <person name="Wayne K.J."/>
            <person name="Tettelin H."/>
            <person name="Glass J.I."/>
            <person name="Rusch D."/>
            <person name="Podicherti R."/>
            <person name="Tsui H.-C.T."/>
            <person name="Winkler M.E."/>
        </authorList>
    </citation>
    <scope>NUCLEOTIDE SEQUENCE</scope>
</reference>
<name>A0A382JNE1_9ZZZZ</name>